<dbReference type="Pfam" id="PF00293">
    <property type="entry name" value="NUDIX"/>
    <property type="match status" value="1"/>
</dbReference>
<dbReference type="EMBL" id="PCVC01000067">
    <property type="protein sequence ID" value="PIQ66753.1"/>
    <property type="molecule type" value="Genomic_DNA"/>
</dbReference>
<dbReference type="GO" id="GO:0016787">
    <property type="term" value="F:hydrolase activity"/>
    <property type="evidence" value="ECO:0007669"/>
    <property type="project" value="UniProtKB-KW"/>
</dbReference>
<dbReference type="InterPro" id="IPR000086">
    <property type="entry name" value="NUDIX_hydrolase_dom"/>
</dbReference>
<dbReference type="AlphaFoldDB" id="A0A2H0K852"/>
<dbReference type="PANTHER" id="PTHR43046">
    <property type="entry name" value="GDP-MANNOSE MANNOSYL HYDROLASE"/>
    <property type="match status" value="1"/>
</dbReference>
<keyword evidence="2 3" id="KW-0378">Hydrolase</keyword>
<dbReference type="PRINTS" id="PR00502">
    <property type="entry name" value="NUDIXFAMILY"/>
</dbReference>
<name>A0A2H0K852_9BACT</name>
<proteinExistence type="inferred from homology"/>
<evidence type="ECO:0000256" key="4">
    <source>
        <dbReference type="SAM" id="MobiDB-lite"/>
    </source>
</evidence>
<feature type="region of interest" description="Disordered" evidence="4">
    <location>
        <begin position="147"/>
        <end position="169"/>
    </location>
</feature>
<dbReference type="Gene3D" id="3.90.79.10">
    <property type="entry name" value="Nucleoside Triphosphate Pyrophosphohydrolase"/>
    <property type="match status" value="1"/>
</dbReference>
<dbReference type="PANTHER" id="PTHR43046:SF14">
    <property type="entry name" value="MUTT_NUDIX FAMILY PROTEIN"/>
    <property type="match status" value="1"/>
</dbReference>
<gene>
    <name evidence="6" type="ORF">COV95_02475</name>
</gene>
<evidence type="ECO:0000313" key="7">
    <source>
        <dbReference type="Proteomes" id="UP000229834"/>
    </source>
</evidence>
<protein>
    <submittedName>
        <fullName evidence="6">DNA mismatch repair protein MutT</fullName>
    </submittedName>
</protein>
<accession>A0A2H0K852</accession>
<comment type="cofactor">
    <cofactor evidence="1">
        <name>Mg(2+)</name>
        <dbReference type="ChEBI" id="CHEBI:18420"/>
    </cofactor>
</comment>
<organism evidence="6 7">
    <name type="scientific">Candidatus Zambryskibacteria bacterium CG11_big_fil_rev_8_21_14_0_20_40_24</name>
    <dbReference type="NCBI Taxonomy" id="1975116"/>
    <lineage>
        <taxon>Bacteria</taxon>
        <taxon>Candidatus Zambryskiibacteriota</taxon>
    </lineage>
</organism>
<dbReference type="SUPFAM" id="SSF55811">
    <property type="entry name" value="Nudix"/>
    <property type="match status" value="1"/>
</dbReference>
<dbReference type="PROSITE" id="PS00893">
    <property type="entry name" value="NUDIX_BOX"/>
    <property type="match status" value="1"/>
</dbReference>
<evidence type="ECO:0000256" key="1">
    <source>
        <dbReference type="ARBA" id="ARBA00001946"/>
    </source>
</evidence>
<evidence type="ECO:0000259" key="5">
    <source>
        <dbReference type="PROSITE" id="PS51462"/>
    </source>
</evidence>
<sequence>MKQQQSFDKHKRKEKHMIKFLLPIVQKFRRFYWRIVRPVTRGVRAIVVNQNGEILLVAHTYQEGWFLPGGKVSRNEKDENALRRELSEELGIQITATPRQLGEYENTYEYKKDTIVVFVVDSFTQVSKRHFEVEKYNFFKPEMLPEKTSPGTRRRIEEWTGKRQTNNQW</sequence>
<reference evidence="6 7" key="1">
    <citation type="submission" date="2017-09" db="EMBL/GenBank/DDBJ databases">
        <title>Depth-based differentiation of microbial function through sediment-hosted aquifers and enrichment of novel symbionts in the deep terrestrial subsurface.</title>
        <authorList>
            <person name="Probst A.J."/>
            <person name="Ladd B."/>
            <person name="Jarett J.K."/>
            <person name="Geller-Mcgrath D.E."/>
            <person name="Sieber C.M."/>
            <person name="Emerson J.B."/>
            <person name="Anantharaman K."/>
            <person name="Thomas B.C."/>
            <person name="Malmstrom R."/>
            <person name="Stieglmeier M."/>
            <person name="Klingl A."/>
            <person name="Woyke T."/>
            <person name="Ryan C.M."/>
            <person name="Banfield J.F."/>
        </authorList>
    </citation>
    <scope>NUCLEOTIDE SEQUENCE [LARGE SCALE GENOMIC DNA]</scope>
    <source>
        <strain evidence="6">CG11_big_fil_rev_8_21_14_0_20_40_24</strain>
    </source>
</reference>
<dbReference type="InterPro" id="IPR020476">
    <property type="entry name" value="Nudix_hydrolase"/>
</dbReference>
<evidence type="ECO:0000256" key="3">
    <source>
        <dbReference type="RuleBase" id="RU003476"/>
    </source>
</evidence>
<dbReference type="Proteomes" id="UP000229834">
    <property type="component" value="Unassembled WGS sequence"/>
</dbReference>
<comment type="similarity">
    <text evidence="3">Belongs to the Nudix hydrolase family.</text>
</comment>
<dbReference type="PROSITE" id="PS51462">
    <property type="entry name" value="NUDIX"/>
    <property type="match status" value="1"/>
</dbReference>
<comment type="caution">
    <text evidence="6">The sequence shown here is derived from an EMBL/GenBank/DDBJ whole genome shotgun (WGS) entry which is preliminary data.</text>
</comment>
<dbReference type="InterPro" id="IPR015797">
    <property type="entry name" value="NUDIX_hydrolase-like_dom_sf"/>
</dbReference>
<evidence type="ECO:0000256" key="2">
    <source>
        <dbReference type="ARBA" id="ARBA00022801"/>
    </source>
</evidence>
<evidence type="ECO:0000313" key="6">
    <source>
        <dbReference type="EMBL" id="PIQ66753.1"/>
    </source>
</evidence>
<feature type="domain" description="Nudix hydrolase" evidence="5">
    <location>
        <begin position="38"/>
        <end position="161"/>
    </location>
</feature>
<dbReference type="InterPro" id="IPR020084">
    <property type="entry name" value="NUDIX_hydrolase_CS"/>
</dbReference>